<organism evidence="1">
    <name type="scientific">Rhizophora mucronata</name>
    <name type="common">Asiatic mangrove</name>
    <dbReference type="NCBI Taxonomy" id="61149"/>
    <lineage>
        <taxon>Eukaryota</taxon>
        <taxon>Viridiplantae</taxon>
        <taxon>Streptophyta</taxon>
        <taxon>Embryophyta</taxon>
        <taxon>Tracheophyta</taxon>
        <taxon>Spermatophyta</taxon>
        <taxon>Magnoliopsida</taxon>
        <taxon>eudicotyledons</taxon>
        <taxon>Gunneridae</taxon>
        <taxon>Pentapetalae</taxon>
        <taxon>rosids</taxon>
        <taxon>fabids</taxon>
        <taxon>Malpighiales</taxon>
        <taxon>Rhizophoraceae</taxon>
        <taxon>Rhizophora</taxon>
    </lineage>
</organism>
<dbReference type="EMBL" id="GGEC01074428">
    <property type="protein sequence ID" value="MBX54912.1"/>
    <property type="molecule type" value="Transcribed_RNA"/>
</dbReference>
<sequence>MRSTTLKFLIKHCNQHANCSISGLIKVQELNYCGYVQGDSYKEHIAAIPLENARACPFTQL</sequence>
<evidence type="ECO:0000313" key="1">
    <source>
        <dbReference type="EMBL" id="MBX54912.1"/>
    </source>
</evidence>
<dbReference type="AlphaFoldDB" id="A0A2P2PJM2"/>
<protein>
    <submittedName>
        <fullName evidence="1">Uncharacterized protein</fullName>
    </submittedName>
</protein>
<accession>A0A2P2PJM2</accession>
<reference evidence="1" key="1">
    <citation type="submission" date="2018-02" db="EMBL/GenBank/DDBJ databases">
        <title>Rhizophora mucronata_Transcriptome.</title>
        <authorList>
            <person name="Meera S.P."/>
            <person name="Sreeshan A."/>
            <person name="Augustine A."/>
        </authorList>
    </citation>
    <scope>NUCLEOTIDE SEQUENCE</scope>
    <source>
        <tissue evidence="1">Leaf</tissue>
    </source>
</reference>
<name>A0A2P2PJM2_RHIMU</name>
<proteinExistence type="predicted"/>